<evidence type="ECO:0000313" key="1">
    <source>
        <dbReference type="EMBL" id="WNC13567.1"/>
    </source>
</evidence>
<gene>
    <name evidence="1" type="ORF">RGB73_23165</name>
</gene>
<accession>A0ABY9T0F6</accession>
<keyword evidence="2" id="KW-1185">Reference proteome</keyword>
<organism evidence="1 2">
    <name type="scientific">Brevibacillus brevis</name>
    <name type="common">Bacillus brevis</name>
    <dbReference type="NCBI Taxonomy" id="1393"/>
    <lineage>
        <taxon>Bacteria</taxon>
        <taxon>Bacillati</taxon>
        <taxon>Bacillota</taxon>
        <taxon>Bacilli</taxon>
        <taxon>Bacillales</taxon>
        <taxon>Paenibacillaceae</taxon>
        <taxon>Brevibacillus</taxon>
    </lineage>
</organism>
<protein>
    <submittedName>
        <fullName evidence="1">Uncharacterized protein</fullName>
    </submittedName>
</protein>
<evidence type="ECO:0000313" key="2">
    <source>
        <dbReference type="Proteomes" id="UP001256827"/>
    </source>
</evidence>
<dbReference type="RefSeq" id="WP_310765111.1">
    <property type="nucleotide sequence ID" value="NZ_CP134050.1"/>
</dbReference>
<proteinExistence type="predicted"/>
<sequence length="63" mass="7128">MERQASACDFQDDAARVANRVGSTDCWSREDTKRIHLRAYRRFALAEIELPVPASPDRGKVHG</sequence>
<reference evidence="1 2" key="1">
    <citation type="submission" date="2023-09" db="EMBL/GenBank/DDBJ databases">
        <title>Complete Genome and Methylome dissection of Bacillus brevis NEB573 original source of BbsI restriction endonuclease.</title>
        <authorList>
            <person name="Fomenkov A."/>
            <person name="Roberts R.D."/>
        </authorList>
    </citation>
    <scope>NUCLEOTIDE SEQUENCE [LARGE SCALE GENOMIC DNA]</scope>
    <source>
        <strain evidence="1 2">NEB573</strain>
    </source>
</reference>
<name>A0ABY9T0F6_BREBE</name>
<dbReference type="EMBL" id="CP134050">
    <property type="protein sequence ID" value="WNC13567.1"/>
    <property type="molecule type" value="Genomic_DNA"/>
</dbReference>
<dbReference type="Proteomes" id="UP001256827">
    <property type="component" value="Chromosome"/>
</dbReference>